<dbReference type="InterPro" id="IPR003602">
    <property type="entry name" value="Topo_IA_DNA-bd_dom"/>
</dbReference>
<proteinExistence type="inferred from homology"/>
<evidence type="ECO:0000256" key="4">
    <source>
        <dbReference type="ARBA" id="ARBA00022723"/>
    </source>
</evidence>
<evidence type="ECO:0000256" key="5">
    <source>
        <dbReference type="ARBA" id="ARBA00022842"/>
    </source>
</evidence>
<name>A0A0C5BHP6_STAAU</name>
<dbReference type="PROSITE" id="PS52039">
    <property type="entry name" value="TOPO_IA_2"/>
    <property type="match status" value="1"/>
</dbReference>
<dbReference type="InterPro" id="IPR023406">
    <property type="entry name" value="Topo_IA_AS"/>
</dbReference>
<dbReference type="GO" id="GO:0043597">
    <property type="term" value="C:cytoplasmic replication fork"/>
    <property type="evidence" value="ECO:0007669"/>
    <property type="project" value="TreeGrafter"/>
</dbReference>
<dbReference type="InterPro" id="IPR025589">
    <property type="entry name" value="Toprim_C_rpt"/>
</dbReference>
<dbReference type="PANTHER" id="PTHR11390:SF21">
    <property type="entry name" value="DNA TOPOISOMERASE 3-ALPHA"/>
    <property type="match status" value="1"/>
</dbReference>
<dbReference type="InterPro" id="IPR013825">
    <property type="entry name" value="Topo_IA_cen_sub2"/>
</dbReference>
<dbReference type="Gene3D" id="3.40.50.140">
    <property type="match status" value="1"/>
</dbReference>
<dbReference type="EC" id="5.6.2.1" evidence="3"/>
<evidence type="ECO:0000256" key="3">
    <source>
        <dbReference type="ARBA" id="ARBA00012891"/>
    </source>
</evidence>
<dbReference type="PRINTS" id="PR00417">
    <property type="entry name" value="PRTPISMRASEI"/>
</dbReference>
<comment type="similarity">
    <text evidence="2">Belongs to the type IA topoisomerase family.</text>
</comment>
<dbReference type="InterPro" id="IPR013824">
    <property type="entry name" value="Topo_IA_cen_sub1"/>
</dbReference>
<dbReference type="Pfam" id="PF01131">
    <property type="entry name" value="Topoisom_bac"/>
    <property type="match status" value="1"/>
</dbReference>
<evidence type="ECO:0000259" key="14">
    <source>
        <dbReference type="PROSITE" id="PS52039"/>
    </source>
</evidence>
<protein>
    <recommendedName>
        <fullName evidence="3">DNA topoisomerase</fullName>
        <ecNumber evidence="3">5.6.2.1</ecNumber>
    </recommendedName>
    <alternativeName>
        <fullName evidence="12">Omega-protein</fullName>
    </alternativeName>
    <alternativeName>
        <fullName evidence="11">Relaxing enzyme</fullName>
    </alternativeName>
    <alternativeName>
        <fullName evidence="9">Swivelase</fullName>
    </alternativeName>
    <alternativeName>
        <fullName evidence="10">Untwisting enzyme</fullName>
    </alternativeName>
</protein>
<dbReference type="GO" id="GO:0006310">
    <property type="term" value="P:DNA recombination"/>
    <property type="evidence" value="ECO:0007669"/>
    <property type="project" value="TreeGrafter"/>
</dbReference>
<dbReference type="InterPro" id="IPR013497">
    <property type="entry name" value="Topo_IA_cen"/>
</dbReference>
<keyword evidence="7" id="KW-0238">DNA-binding</keyword>
<evidence type="ECO:0000256" key="1">
    <source>
        <dbReference type="ARBA" id="ARBA00000213"/>
    </source>
</evidence>
<keyword evidence="8" id="KW-0413">Isomerase</keyword>
<dbReference type="EMBL" id="KJ922127">
    <property type="protein sequence ID" value="AJM87277.1"/>
    <property type="molecule type" value="Genomic_DNA"/>
</dbReference>
<dbReference type="SMART" id="SM00437">
    <property type="entry name" value="TOP1Ac"/>
    <property type="match status" value="1"/>
</dbReference>
<dbReference type="CDD" id="cd00186">
    <property type="entry name" value="TOP1Ac"/>
    <property type="match status" value="1"/>
</dbReference>
<dbReference type="PROSITE" id="PS50880">
    <property type="entry name" value="TOPRIM"/>
    <property type="match status" value="1"/>
</dbReference>
<dbReference type="InterPro" id="IPR013826">
    <property type="entry name" value="Topo_IA_cen_sub3"/>
</dbReference>
<evidence type="ECO:0000256" key="12">
    <source>
        <dbReference type="ARBA" id="ARBA00032877"/>
    </source>
</evidence>
<dbReference type="NCBIfam" id="TIGR01056">
    <property type="entry name" value="topB"/>
    <property type="match status" value="1"/>
</dbReference>
<evidence type="ECO:0000256" key="9">
    <source>
        <dbReference type="ARBA" id="ARBA00030003"/>
    </source>
</evidence>
<dbReference type="Pfam" id="PF13342">
    <property type="entry name" value="Toprim_Crpt"/>
    <property type="match status" value="1"/>
</dbReference>
<dbReference type="AlphaFoldDB" id="A0A0C5BHP6"/>
<evidence type="ECO:0000256" key="11">
    <source>
        <dbReference type="ARBA" id="ARBA00032235"/>
    </source>
</evidence>
<accession>A0A0C5BHP6</accession>
<organism evidence="15">
    <name type="scientific">Staphylococcus aureus</name>
    <dbReference type="NCBI Taxonomy" id="1280"/>
    <lineage>
        <taxon>Bacteria</taxon>
        <taxon>Bacillati</taxon>
        <taxon>Bacillota</taxon>
        <taxon>Bacilli</taxon>
        <taxon>Bacillales</taxon>
        <taxon>Staphylococcaceae</taxon>
        <taxon>Staphylococcus</taxon>
    </lineage>
</organism>
<dbReference type="InterPro" id="IPR000380">
    <property type="entry name" value="Topo_IA"/>
</dbReference>
<keyword evidence="5" id="KW-0460">Magnesium</keyword>
<dbReference type="SMART" id="SM00493">
    <property type="entry name" value="TOPRIM"/>
    <property type="match status" value="1"/>
</dbReference>
<dbReference type="RefSeq" id="WP_030061483.1">
    <property type="nucleotide sequence ID" value="NZ_CP048644.1"/>
</dbReference>
<dbReference type="PANTHER" id="PTHR11390">
    <property type="entry name" value="PROKARYOTIC DNA TOPOISOMERASE"/>
    <property type="match status" value="1"/>
</dbReference>
<dbReference type="PROSITE" id="PS00396">
    <property type="entry name" value="TOPO_IA_1"/>
    <property type="match status" value="1"/>
</dbReference>
<dbReference type="Gene3D" id="1.10.290.10">
    <property type="entry name" value="Topoisomerase I, domain 4"/>
    <property type="match status" value="1"/>
</dbReference>
<keyword evidence="15" id="KW-0614">Plasmid</keyword>
<dbReference type="GO" id="GO:0006265">
    <property type="term" value="P:DNA topological change"/>
    <property type="evidence" value="ECO:0007669"/>
    <property type="project" value="InterPro"/>
</dbReference>
<dbReference type="Gene3D" id="2.70.20.10">
    <property type="entry name" value="Topoisomerase I, domain 3"/>
    <property type="match status" value="1"/>
</dbReference>
<dbReference type="InterPro" id="IPR006171">
    <property type="entry name" value="TOPRIM_dom"/>
</dbReference>
<evidence type="ECO:0000259" key="13">
    <source>
        <dbReference type="PROSITE" id="PS50880"/>
    </source>
</evidence>
<dbReference type="InterPro" id="IPR003601">
    <property type="entry name" value="Topo_IA_2"/>
</dbReference>
<dbReference type="GO" id="GO:0003677">
    <property type="term" value="F:DNA binding"/>
    <property type="evidence" value="ECO:0007669"/>
    <property type="project" value="UniProtKB-KW"/>
</dbReference>
<sequence length="700" mass="80629">MNTLILCEKPSQAMDLSTVFAKKKKQNGYMEVSDEQLNVSGFLTWAVGHLVELQEPQEYDEKYKNFSTYPILLEKDDFQFKVSDKTKDQFNNIKNIFKENKIDEVIIATDPAREGENIAYKILNQLKVTDKVTIKRLWLTSKVESSIRKAFKNILPKEKTYGFYKEGRARELSDWLVGINLSRHFTKISRELGNDGVIHIGRVSSPTLNMVYNRENNIKGFKGKKFYKVSATINKDEQEVKTELKNKFDSEDELHEFLFDNDITDLTQKGIVTDIEKEIGYTMPPKFYDLSALQEDMNDKYKISAKRTLEIAQTLYEKKLITYPRTDSRYITEDEKEMLVENIDYLKEITNTNLNNELTNNSLINPTKIEDHYAILITGNDFNKVDLKEEEINVYKSILQNVAMNFMDKEQYETTTIEIAVKKLIFEVKGKIIQDKGFKALLNKQKTSEETIPNFEKNEEVDIELDLLEKETTPPKRYTEKTLLKAMANPIETLEDEGLKSTLKESKGLGTPATRADIIENLKKNKYIQVQKNKIYITKNGILACLLLEGHLLSKPDLTGQWEKYLNGISKGEKDDDSFINTINEMIKKTISEEVKNKEIIQKVAKEKVSSNNIAKCPACDNGYLIDRKGFYGCTEYNNGCEFTIPKKLLEKSIPPTVVKALCESKTTKKLKGFKSKKSGKSFDCKLILTKENKVQFSFD</sequence>
<keyword evidence="6" id="KW-0799">Topoisomerase</keyword>
<dbReference type="InterPro" id="IPR034144">
    <property type="entry name" value="TOPRIM_TopoIII"/>
</dbReference>
<dbReference type="InterPro" id="IPR005738">
    <property type="entry name" value="TopoIII"/>
</dbReference>
<keyword evidence="4" id="KW-0479">Metal-binding</keyword>
<dbReference type="GO" id="GO:0046872">
    <property type="term" value="F:metal ion binding"/>
    <property type="evidence" value="ECO:0007669"/>
    <property type="project" value="UniProtKB-KW"/>
</dbReference>
<reference evidence="15" key="1">
    <citation type="journal article" date="2015" name="Antimicrob. Agents Chemother.">
        <title>Dissemination of the Same cfr-Carrying Plasmid among Methicillin-Resistant Staphylococcus aureus and Coagulase-Negative Staphylococcal Isolates in China.</title>
        <authorList>
            <person name="Cai J.C."/>
            <person name="Hu Y.Y."/>
            <person name="Zhou H.W."/>
            <person name="Chen G.X."/>
            <person name="Zhang R."/>
        </authorList>
    </citation>
    <scope>NUCLEOTIDE SEQUENCE</scope>
    <source>
        <strain evidence="15">417</strain>
        <plasmid evidence="15">pLRSA417</plasmid>
    </source>
</reference>
<dbReference type="GO" id="GO:0003917">
    <property type="term" value="F:DNA topoisomerase type I (single strand cut, ATP-independent) activity"/>
    <property type="evidence" value="ECO:0007669"/>
    <property type="project" value="UniProtKB-EC"/>
</dbReference>
<evidence type="ECO:0000256" key="6">
    <source>
        <dbReference type="ARBA" id="ARBA00023029"/>
    </source>
</evidence>
<geneLocation type="plasmid" evidence="15">
    <name>pLRSA417</name>
</geneLocation>
<dbReference type="SUPFAM" id="SSF56712">
    <property type="entry name" value="Prokaryotic type I DNA topoisomerase"/>
    <property type="match status" value="1"/>
</dbReference>
<comment type="catalytic activity">
    <reaction evidence="1">
        <text>ATP-independent breakage of single-stranded DNA, followed by passage and rejoining.</text>
        <dbReference type="EC" id="5.6.2.1"/>
    </reaction>
</comment>
<evidence type="ECO:0000256" key="10">
    <source>
        <dbReference type="ARBA" id="ARBA00031985"/>
    </source>
</evidence>
<gene>
    <name evidence="15" type="primary">traI</name>
</gene>
<dbReference type="CDD" id="cd03362">
    <property type="entry name" value="TOPRIM_TopoIA_TopoIII"/>
    <property type="match status" value="1"/>
</dbReference>
<dbReference type="SMART" id="SM00436">
    <property type="entry name" value="TOP1Bc"/>
    <property type="match status" value="1"/>
</dbReference>
<dbReference type="Gene3D" id="1.10.460.10">
    <property type="entry name" value="Topoisomerase I, domain 2"/>
    <property type="match status" value="1"/>
</dbReference>
<evidence type="ECO:0000256" key="2">
    <source>
        <dbReference type="ARBA" id="ARBA00009446"/>
    </source>
</evidence>
<feature type="domain" description="Topo IA-type catalytic" evidence="14">
    <location>
        <begin position="160"/>
        <end position="591"/>
    </location>
</feature>
<evidence type="ECO:0000313" key="15">
    <source>
        <dbReference type="EMBL" id="AJM87277.1"/>
    </source>
</evidence>
<dbReference type="Pfam" id="PF01751">
    <property type="entry name" value="Toprim"/>
    <property type="match status" value="1"/>
</dbReference>
<feature type="domain" description="Toprim" evidence="13">
    <location>
        <begin position="2"/>
        <end position="141"/>
    </location>
</feature>
<dbReference type="GO" id="GO:0006281">
    <property type="term" value="P:DNA repair"/>
    <property type="evidence" value="ECO:0007669"/>
    <property type="project" value="TreeGrafter"/>
</dbReference>
<evidence type="ECO:0000256" key="7">
    <source>
        <dbReference type="ARBA" id="ARBA00023125"/>
    </source>
</evidence>
<dbReference type="InterPro" id="IPR023405">
    <property type="entry name" value="Topo_IA_core_domain"/>
</dbReference>
<evidence type="ECO:0000256" key="8">
    <source>
        <dbReference type="ARBA" id="ARBA00023235"/>
    </source>
</evidence>